<protein>
    <recommendedName>
        <fullName evidence="2">DUF6533 domain-containing protein</fullName>
    </recommendedName>
</protein>
<keyword evidence="1" id="KW-0472">Membrane</keyword>
<reference evidence="3" key="1">
    <citation type="submission" date="2022-07" db="EMBL/GenBank/DDBJ databases">
        <title>Genome Sequence of Leucocoprinus birnbaumii.</title>
        <authorList>
            <person name="Buettner E."/>
        </authorList>
    </citation>
    <scope>NUCLEOTIDE SEQUENCE</scope>
    <source>
        <strain evidence="3">VT141</strain>
    </source>
</reference>
<name>A0AAD5VKG4_9AGAR</name>
<evidence type="ECO:0000259" key="2">
    <source>
        <dbReference type="Pfam" id="PF20151"/>
    </source>
</evidence>
<dbReference type="Pfam" id="PF20151">
    <property type="entry name" value="DUF6533"/>
    <property type="match status" value="1"/>
</dbReference>
<proteinExistence type="predicted"/>
<sequence length="157" mass="18370">MGVVPQPIQDVFIVIERNREINVLDWLLTFRLESSLIWPAKWSNIKILYLLTRYLPIIDVFIVMYHQFDPSLSVTACKATYESACWLAIFGIALAEIILTVRTWAVWRRTLRITIALTAMFLTILTSTIVVVSFQLRGSQRRFCWMIKRVPTQRHLV</sequence>
<dbReference type="AlphaFoldDB" id="A0AAD5VKG4"/>
<evidence type="ECO:0000313" key="3">
    <source>
        <dbReference type="EMBL" id="KAJ3555243.1"/>
    </source>
</evidence>
<comment type="caution">
    <text evidence="3">The sequence shown here is derived from an EMBL/GenBank/DDBJ whole genome shotgun (WGS) entry which is preliminary data.</text>
</comment>
<keyword evidence="1" id="KW-1133">Transmembrane helix</keyword>
<gene>
    <name evidence="3" type="ORF">NP233_g12253</name>
</gene>
<organism evidence="3 4">
    <name type="scientific">Leucocoprinus birnbaumii</name>
    <dbReference type="NCBI Taxonomy" id="56174"/>
    <lineage>
        <taxon>Eukaryota</taxon>
        <taxon>Fungi</taxon>
        <taxon>Dikarya</taxon>
        <taxon>Basidiomycota</taxon>
        <taxon>Agaricomycotina</taxon>
        <taxon>Agaricomycetes</taxon>
        <taxon>Agaricomycetidae</taxon>
        <taxon>Agaricales</taxon>
        <taxon>Agaricineae</taxon>
        <taxon>Agaricaceae</taxon>
        <taxon>Leucocoprinus</taxon>
    </lineage>
</organism>
<keyword evidence="1" id="KW-0812">Transmembrane</keyword>
<feature type="domain" description="DUF6533" evidence="2">
    <location>
        <begin position="23"/>
        <end position="58"/>
    </location>
</feature>
<evidence type="ECO:0000313" key="4">
    <source>
        <dbReference type="Proteomes" id="UP001213000"/>
    </source>
</evidence>
<dbReference type="EMBL" id="JANIEX010001702">
    <property type="protein sequence ID" value="KAJ3555243.1"/>
    <property type="molecule type" value="Genomic_DNA"/>
</dbReference>
<accession>A0AAD5VKG4</accession>
<feature type="transmembrane region" description="Helical" evidence="1">
    <location>
        <begin position="47"/>
        <end position="65"/>
    </location>
</feature>
<evidence type="ECO:0000256" key="1">
    <source>
        <dbReference type="SAM" id="Phobius"/>
    </source>
</evidence>
<dbReference type="InterPro" id="IPR045340">
    <property type="entry name" value="DUF6533"/>
</dbReference>
<feature type="transmembrane region" description="Helical" evidence="1">
    <location>
        <begin position="86"/>
        <end position="107"/>
    </location>
</feature>
<dbReference type="Proteomes" id="UP001213000">
    <property type="component" value="Unassembled WGS sequence"/>
</dbReference>
<keyword evidence="4" id="KW-1185">Reference proteome</keyword>
<feature type="transmembrane region" description="Helical" evidence="1">
    <location>
        <begin position="113"/>
        <end position="136"/>
    </location>
</feature>